<evidence type="ECO:0000256" key="5">
    <source>
        <dbReference type="SAM" id="MobiDB-lite"/>
    </source>
</evidence>
<evidence type="ECO:0000256" key="4">
    <source>
        <dbReference type="RuleBase" id="RU000461"/>
    </source>
</evidence>
<dbReference type="InterPro" id="IPR017972">
    <property type="entry name" value="Cyt_P450_CS"/>
</dbReference>
<name>A0A9D2EFC4_9MICO</name>
<accession>A0A9D2EFC4</accession>
<feature type="region of interest" description="Disordered" evidence="5">
    <location>
        <begin position="201"/>
        <end position="247"/>
    </location>
</feature>
<dbReference type="PANTHER" id="PTHR24305:SF166">
    <property type="entry name" value="CYTOCHROME P450 12A4, MITOCHONDRIAL-RELATED"/>
    <property type="match status" value="1"/>
</dbReference>
<comment type="cofactor">
    <cofactor evidence="1 3">
        <name>heme</name>
        <dbReference type="ChEBI" id="CHEBI:30413"/>
    </cofactor>
</comment>
<reference evidence="6" key="1">
    <citation type="journal article" date="2021" name="PeerJ">
        <title>Extensive microbial diversity within the chicken gut microbiome revealed by metagenomics and culture.</title>
        <authorList>
            <person name="Gilroy R."/>
            <person name="Ravi A."/>
            <person name="Getino M."/>
            <person name="Pursley I."/>
            <person name="Horton D.L."/>
            <person name="Alikhan N.F."/>
            <person name="Baker D."/>
            <person name="Gharbi K."/>
            <person name="Hall N."/>
            <person name="Watson M."/>
            <person name="Adriaenssens E.M."/>
            <person name="Foster-Nyarko E."/>
            <person name="Jarju S."/>
            <person name="Secka A."/>
            <person name="Antonio M."/>
            <person name="Oren A."/>
            <person name="Chaudhuri R.R."/>
            <person name="La Ragione R."/>
            <person name="Hildebrand F."/>
            <person name="Pallen M.J."/>
        </authorList>
    </citation>
    <scope>NUCLEOTIDE SEQUENCE</scope>
    <source>
        <strain evidence="6">ChiGjej4B4-7305</strain>
    </source>
</reference>
<dbReference type="GO" id="GO:0020037">
    <property type="term" value="F:heme binding"/>
    <property type="evidence" value="ECO:0007669"/>
    <property type="project" value="InterPro"/>
</dbReference>
<comment type="similarity">
    <text evidence="2 4">Belongs to the cytochrome P450 family.</text>
</comment>
<dbReference type="PANTHER" id="PTHR24305">
    <property type="entry name" value="CYTOCHROME P450"/>
    <property type="match status" value="1"/>
</dbReference>
<reference evidence="6" key="2">
    <citation type="submission" date="2021-04" db="EMBL/GenBank/DDBJ databases">
        <authorList>
            <person name="Gilroy R."/>
        </authorList>
    </citation>
    <scope>NUCLEOTIDE SEQUENCE</scope>
    <source>
        <strain evidence="6">ChiGjej4B4-7305</strain>
    </source>
</reference>
<gene>
    <name evidence="6" type="ORF">H9815_11300</name>
</gene>
<keyword evidence="3 4" id="KW-0349">Heme</keyword>
<dbReference type="InterPro" id="IPR050121">
    <property type="entry name" value="Cytochrome_P450_monoxygenase"/>
</dbReference>
<dbReference type="GO" id="GO:0004497">
    <property type="term" value="F:monooxygenase activity"/>
    <property type="evidence" value="ECO:0007669"/>
    <property type="project" value="UniProtKB-KW"/>
</dbReference>
<comment type="caution">
    <text evidence="6">The sequence shown here is derived from an EMBL/GenBank/DDBJ whole genome shotgun (WGS) entry which is preliminary data.</text>
</comment>
<evidence type="ECO:0000313" key="6">
    <source>
        <dbReference type="EMBL" id="HIZ36355.1"/>
    </source>
</evidence>
<feature type="compositionally biased region" description="Low complexity" evidence="5">
    <location>
        <begin position="204"/>
        <end position="229"/>
    </location>
</feature>
<sequence>MEDIALRRSRMGDWLLNRAVRGERVVRLRFGRLRLVYLLGPEANALVFGNDEWFRTREAFAALEIVDGPTSVVLSDGPEHARRRRLIRPTVAPRRIDGYLETMVEAADEGLAQIRPDRSFDAYSLFRDAIRHSTLRMLFGGAIARNAVELGEMLQPLLDLTEKLPPVLDWHRRVRSRAWRRAEAARTAVDEFVNDQIARERGRVPVPAAPGAEPSSEPQESAESPPESVLPLLVHGRDGTGSGLDDQEVRDQVVTMIAAGYETTSAAMGWIVYLLGAHPHWQRRCRDEIAAVLEGRPPGPGDLDALPLVQAVVTEALRLYPPAIISARHAVQAFSYGGEQVKPGDLVIFSPYVTHRDPNLYDDPSRFDPGRWIETPRRPPEEFLPFGGGKHRCLGNGLAMAELTVMTCRLLARGEFALDRAPARARGFAAMRPDPGVLVRMSGASG</sequence>
<dbReference type="InterPro" id="IPR002401">
    <property type="entry name" value="Cyt_P450_E_grp-I"/>
</dbReference>
<protein>
    <submittedName>
        <fullName evidence="6">Cytochrome P450</fullName>
    </submittedName>
</protein>
<dbReference type="GO" id="GO:0005506">
    <property type="term" value="F:iron ion binding"/>
    <property type="evidence" value="ECO:0007669"/>
    <property type="project" value="InterPro"/>
</dbReference>
<dbReference type="PROSITE" id="PS00086">
    <property type="entry name" value="CYTOCHROME_P450"/>
    <property type="match status" value="1"/>
</dbReference>
<evidence type="ECO:0000313" key="7">
    <source>
        <dbReference type="Proteomes" id="UP000824037"/>
    </source>
</evidence>
<dbReference type="PRINTS" id="PR00385">
    <property type="entry name" value="P450"/>
</dbReference>
<organism evidence="6 7">
    <name type="scientific">Candidatus Ruania gallistercoris</name>
    <dbReference type="NCBI Taxonomy" id="2838746"/>
    <lineage>
        <taxon>Bacteria</taxon>
        <taxon>Bacillati</taxon>
        <taxon>Actinomycetota</taxon>
        <taxon>Actinomycetes</taxon>
        <taxon>Micrococcales</taxon>
        <taxon>Ruaniaceae</taxon>
        <taxon>Ruania</taxon>
    </lineage>
</organism>
<keyword evidence="3 4" id="KW-0408">Iron</keyword>
<dbReference type="Gene3D" id="1.10.630.10">
    <property type="entry name" value="Cytochrome P450"/>
    <property type="match status" value="1"/>
</dbReference>
<dbReference type="InterPro" id="IPR001128">
    <property type="entry name" value="Cyt_P450"/>
</dbReference>
<dbReference type="Pfam" id="PF00067">
    <property type="entry name" value="p450"/>
    <property type="match status" value="1"/>
</dbReference>
<dbReference type="AlphaFoldDB" id="A0A9D2EFC4"/>
<dbReference type="GO" id="GO:0016705">
    <property type="term" value="F:oxidoreductase activity, acting on paired donors, with incorporation or reduction of molecular oxygen"/>
    <property type="evidence" value="ECO:0007669"/>
    <property type="project" value="InterPro"/>
</dbReference>
<keyword evidence="4" id="KW-0503">Monooxygenase</keyword>
<dbReference type="PRINTS" id="PR00463">
    <property type="entry name" value="EP450I"/>
</dbReference>
<keyword evidence="4" id="KW-0560">Oxidoreductase</keyword>
<feature type="binding site" description="axial binding residue" evidence="3">
    <location>
        <position position="393"/>
    </location>
    <ligand>
        <name>heme</name>
        <dbReference type="ChEBI" id="CHEBI:30413"/>
    </ligand>
    <ligandPart>
        <name>Fe</name>
        <dbReference type="ChEBI" id="CHEBI:18248"/>
    </ligandPart>
</feature>
<dbReference type="Proteomes" id="UP000824037">
    <property type="component" value="Unassembled WGS sequence"/>
</dbReference>
<evidence type="ECO:0000256" key="3">
    <source>
        <dbReference type="PIRSR" id="PIRSR602401-1"/>
    </source>
</evidence>
<evidence type="ECO:0000256" key="1">
    <source>
        <dbReference type="ARBA" id="ARBA00001971"/>
    </source>
</evidence>
<evidence type="ECO:0000256" key="2">
    <source>
        <dbReference type="ARBA" id="ARBA00010617"/>
    </source>
</evidence>
<dbReference type="InterPro" id="IPR036396">
    <property type="entry name" value="Cyt_P450_sf"/>
</dbReference>
<dbReference type="EMBL" id="DXBY01000192">
    <property type="protein sequence ID" value="HIZ36355.1"/>
    <property type="molecule type" value="Genomic_DNA"/>
</dbReference>
<proteinExistence type="inferred from homology"/>
<keyword evidence="3 4" id="KW-0479">Metal-binding</keyword>
<dbReference type="SUPFAM" id="SSF48264">
    <property type="entry name" value="Cytochrome P450"/>
    <property type="match status" value="1"/>
</dbReference>